<dbReference type="InterPro" id="IPR057692">
    <property type="entry name" value="DUF7932"/>
</dbReference>
<gene>
    <name evidence="3" type="ORF">GQX73_g3031</name>
</gene>
<keyword evidence="4" id="KW-1185">Reference proteome</keyword>
<dbReference type="Pfam" id="PF25560">
    <property type="entry name" value="DUF7932"/>
    <property type="match status" value="1"/>
</dbReference>
<dbReference type="EMBL" id="WUBL01000022">
    <property type="protein sequence ID" value="KAF2970549.1"/>
    <property type="molecule type" value="Genomic_DNA"/>
</dbReference>
<dbReference type="Proteomes" id="UP000481858">
    <property type="component" value="Unassembled WGS sequence"/>
</dbReference>
<comment type="caution">
    <text evidence="3">The sequence shown here is derived from an EMBL/GenBank/DDBJ whole genome shotgun (WGS) entry which is preliminary data.</text>
</comment>
<dbReference type="AlphaFoldDB" id="A0A7C8IRM4"/>
<sequence>MDVKLSVDGRDGRLIAQSTGLRGHLTDGDRVLQLYDQSVEYDRNGRPGMDAPRSIPGSAAGYLSVQIVESPVIKGGIRAIILASQSSHELPRSVDVPVGRDLLLTAIGGNGEDGMNGGDGVDGRDGVNGVDASETSEATPGSNGGNGGESVVPKILRLWRIANHPDSAGHGGNGGHGGDGGNIEIVVHEEQAHLLIAVKWDLSGGKGGQPGKHGQPGGGGRRGKGGKGYEWTERNGFIYSCTARCLGGDTTTNSSSVVHYKPIVDMRRNLALARVAAQVATGSNTAQAVTRLQELNSPEVSPGACKCHGGQEHCTGCDSRPLIRAHKRVEGLDGLKGHSGAPGTSVLYHGVDGLQGNVTIVVQKSDGSRQEYSSLYNLELTDFDVEDENGDGIFEPGEYLFIRRITVQNSGGMPSPTRSIHLNVVESDWFKLVDEHNGQTFLPSIREGSSVTIDGLIKVQIREREEHEIPETGVLFIRHEAIRLNAIVPQVEREIPNFKFNRVIEIKYPCELRNFQALATVAQGSQSKLSFEVYNHGSVSIGPHGYNPRVVEIDVSFPAAFGELESEPDQWRESITIISGDIRGGRGLVLERQLRVHNNAQSYQHAAALFKLYLGKPKQSRPDGQYEVNLVHVVEIKMQVSDHYTIHPGASFLLVTNSETGGERAQSIRRFINNSLGMEVDTWNMSLYAGLDGRDQDSGAVASVLSRYHGKTIIFLGNQFGFFGQGRKNIFDLCDPEDIATAAANDTNLLFLDTPDFEPHKKLISEISFWPRQPISGTRANVSQSHQFHSVLDFIAAIIQQRQYCDLSHERYAITLPKKWHHVASLRPEALAKKVAKQLRRKLPTERFLITFQASSPLDIVVAIGIPHRNSMAALERQAVSEQSADTSESDGLPPVEAYMIVEAIALHHRVGLLWNTVAGSVSNGNVVAIRSQFAIEALTTSLIQTTHREVELLLHKAPWPDELLPSNPSKHSFEELKALFASHLPTLHAILFHPLALEPAVVVNDNILSVLSYALAATRPQSKRQIAARVLTPTHNRRRRTNAFLRTGITMFLRKKGFTGIQLWDFFSRAGQVHTLSNPTKRNTSAAILRMVAGLTKQSEHAVVRGKQDASDLVRGSSYLPPGDWDSRAAAAKEQSRKIKEEANEARKMLEKMLVS</sequence>
<feature type="region of interest" description="Disordered" evidence="1">
    <location>
        <begin position="205"/>
        <end position="226"/>
    </location>
</feature>
<proteinExistence type="predicted"/>
<organism evidence="3 4">
    <name type="scientific">Xylaria multiplex</name>
    <dbReference type="NCBI Taxonomy" id="323545"/>
    <lineage>
        <taxon>Eukaryota</taxon>
        <taxon>Fungi</taxon>
        <taxon>Dikarya</taxon>
        <taxon>Ascomycota</taxon>
        <taxon>Pezizomycotina</taxon>
        <taxon>Sordariomycetes</taxon>
        <taxon>Xylariomycetidae</taxon>
        <taxon>Xylariales</taxon>
        <taxon>Xylariaceae</taxon>
        <taxon>Xylaria</taxon>
    </lineage>
</organism>
<evidence type="ECO:0000313" key="3">
    <source>
        <dbReference type="EMBL" id="KAF2970549.1"/>
    </source>
</evidence>
<accession>A0A7C8IRM4</accession>
<feature type="compositionally biased region" description="Gly residues" evidence="1">
    <location>
        <begin position="109"/>
        <end position="120"/>
    </location>
</feature>
<name>A0A7C8IRM4_9PEZI</name>
<evidence type="ECO:0000256" key="1">
    <source>
        <dbReference type="SAM" id="MobiDB-lite"/>
    </source>
</evidence>
<evidence type="ECO:0000313" key="4">
    <source>
        <dbReference type="Proteomes" id="UP000481858"/>
    </source>
</evidence>
<dbReference type="OrthoDB" id="5319158at2759"/>
<protein>
    <recommendedName>
        <fullName evidence="2">DUF7932 domain-containing protein</fullName>
    </recommendedName>
</protein>
<dbReference type="InParanoid" id="A0A7C8IRM4"/>
<evidence type="ECO:0000259" key="2">
    <source>
        <dbReference type="Pfam" id="PF25560"/>
    </source>
</evidence>
<feature type="region of interest" description="Disordered" evidence="1">
    <location>
        <begin position="109"/>
        <end position="149"/>
    </location>
</feature>
<feature type="compositionally biased region" description="Gly residues" evidence="1">
    <location>
        <begin position="205"/>
        <end position="220"/>
    </location>
</feature>
<reference evidence="3 4" key="1">
    <citation type="submission" date="2019-12" db="EMBL/GenBank/DDBJ databases">
        <title>Draft genome sequence of the ascomycete Xylaria multiplex DSM 110363.</title>
        <authorList>
            <person name="Buettner E."/>
            <person name="Kellner H."/>
        </authorList>
    </citation>
    <scope>NUCLEOTIDE SEQUENCE [LARGE SCALE GENOMIC DNA]</scope>
    <source>
        <strain evidence="3 4">DSM 110363</strain>
    </source>
</reference>
<feature type="domain" description="DUF7932" evidence="2">
    <location>
        <begin position="377"/>
        <end position="508"/>
    </location>
</feature>